<feature type="compositionally biased region" description="Basic and acidic residues" evidence="6">
    <location>
        <begin position="252"/>
        <end position="262"/>
    </location>
</feature>
<dbReference type="Proteomes" id="UP000037175">
    <property type="component" value="Unassembled WGS sequence"/>
</dbReference>
<feature type="transmembrane region" description="Helical" evidence="5">
    <location>
        <begin position="150"/>
        <end position="179"/>
    </location>
</feature>
<dbReference type="InterPro" id="IPR002033">
    <property type="entry name" value="TatC"/>
</dbReference>
<comment type="function">
    <text evidence="5">Part of the twin-arginine translocation (Tat) system that transports large folded proteins containing a characteristic twin-arginine motif in their signal peptide across membranes.</text>
</comment>
<reference evidence="8" key="1">
    <citation type="submission" date="2015-07" db="EMBL/GenBank/DDBJ databases">
        <title>Complete Genome of Thermincola ferriacetica strain Z-0001T.</title>
        <authorList>
            <person name="Lusk B."/>
            <person name="Badalamenti J.P."/>
            <person name="Parameswaran P."/>
            <person name="Bond D.R."/>
            <person name="Torres C.I."/>
        </authorList>
    </citation>
    <scope>NUCLEOTIDE SEQUENCE [LARGE SCALE GENOMIC DNA]</scope>
    <source>
        <strain evidence="8">Z-0001</strain>
    </source>
</reference>
<evidence type="ECO:0000256" key="2">
    <source>
        <dbReference type="ARBA" id="ARBA00022692"/>
    </source>
</evidence>
<dbReference type="PANTHER" id="PTHR30371">
    <property type="entry name" value="SEC-INDEPENDENT PROTEIN TRANSLOCASE PROTEIN TATC"/>
    <property type="match status" value="1"/>
</dbReference>
<keyword evidence="4 5" id="KW-0472">Membrane</keyword>
<gene>
    <name evidence="5" type="primary">tatC</name>
    <name evidence="7" type="ORF">Tfer_0345</name>
</gene>
<dbReference type="PANTHER" id="PTHR30371:SF0">
    <property type="entry name" value="SEC-INDEPENDENT PROTEIN TRANSLOCASE PROTEIN TATC, CHLOROPLASTIC-RELATED"/>
    <property type="match status" value="1"/>
</dbReference>
<sequence length="329" mass="37291">MDEKRMPILKHLEELRRVLIISFLSIIPTSVVCWFYRKELLHLLTRPVDRLHYKLVYIGPTEAFIANIKIAVIGGIILASPVIMWQVWSFILPALTRNEKRAVIIIMPISILLFVTGVVFGYLTVFNFGIEFLLGFGGEGLEPMLSLSKYLSFAFWFLLPFGLIFEMPLVILFLTRLGLVTPQFLAKNRRFALLIIFIISAVVTPTTDMVSQFAMAGPMYVLYEISIWISRFMKAKKRKEEETGIVEGVKEAEEVEEAEKTWETPGVSGDISDSSAVQKGGEQEDTTANNVNETSADDEVTIPFIDEDPKEKRLKDIYKNITEKGNGPE</sequence>
<feature type="transmembrane region" description="Helical" evidence="5">
    <location>
        <begin position="18"/>
        <end position="37"/>
    </location>
</feature>
<dbReference type="Pfam" id="PF00902">
    <property type="entry name" value="TatC"/>
    <property type="match status" value="1"/>
</dbReference>
<dbReference type="HAMAP" id="MF_00902">
    <property type="entry name" value="TatC"/>
    <property type="match status" value="1"/>
</dbReference>
<keyword evidence="8" id="KW-1185">Reference proteome</keyword>
<organism evidence="7 8">
    <name type="scientific">Thermincola ferriacetica</name>
    <dbReference type="NCBI Taxonomy" id="281456"/>
    <lineage>
        <taxon>Bacteria</taxon>
        <taxon>Bacillati</taxon>
        <taxon>Bacillota</taxon>
        <taxon>Clostridia</taxon>
        <taxon>Eubacteriales</taxon>
        <taxon>Thermincolaceae</taxon>
        <taxon>Thermincola</taxon>
    </lineage>
</organism>
<dbReference type="PATRIC" id="fig|281456.6.peg.362"/>
<feature type="transmembrane region" description="Helical" evidence="5">
    <location>
        <begin position="191"/>
        <end position="207"/>
    </location>
</feature>
<comment type="similarity">
    <text evidence="5">Belongs to the TatC family.</text>
</comment>
<feature type="transmembrane region" description="Helical" evidence="5">
    <location>
        <begin position="103"/>
        <end position="130"/>
    </location>
</feature>
<name>A0A0L6W506_9FIRM</name>
<comment type="caution">
    <text evidence="7">The sequence shown here is derived from an EMBL/GenBank/DDBJ whole genome shotgun (WGS) entry which is preliminary data.</text>
</comment>
<keyword evidence="3 5" id="KW-1133">Transmembrane helix</keyword>
<evidence type="ECO:0000256" key="1">
    <source>
        <dbReference type="ARBA" id="ARBA00004141"/>
    </source>
</evidence>
<keyword evidence="5" id="KW-0813">Transport</keyword>
<dbReference type="AlphaFoldDB" id="A0A0L6W506"/>
<comment type="subunit">
    <text evidence="5">Forms a complex with TatA.</text>
</comment>
<dbReference type="RefSeq" id="WP_052216600.1">
    <property type="nucleotide sequence ID" value="NZ_LGTE01000002.1"/>
</dbReference>
<keyword evidence="5" id="KW-1003">Cell membrane</keyword>
<evidence type="ECO:0000313" key="7">
    <source>
        <dbReference type="EMBL" id="KNZ70667.1"/>
    </source>
</evidence>
<evidence type="ECO:0000256" key="4">
    <source>
        <dbReference type="ARBA" id="ARBA00023136"/>
    </source>
</evidence>
<feature type="compositionally biased region" description="Acidic residues" evidence="6">
    <location>
        <begin position="295"/>
        <end position="306"/>
    </location>
</feature>
<dbReference type="NCBIfam" id="TIGR00945">
    <property type="entry name" value="tatC"/>
    <property type="match status" value="1"/>
</dbReference>
<evidence type="ECO:0000313" key="8">
    <source>
        <dbReference type="Proteomes" id="UP000037175"/>
    </source>
</evidence>
<dbReference type="GO" id="GO:0065002">
    <property type="term" value="P:intracellular protein transmembrane transport"/>
    <property type="evidence" value="ECO:0007669"/>
    <property type="project" value="TreeGrafter"/>
</dbReference>
<feature type="transmembrane region" description="Helical" evidence="5">
    <location>
        <begin position="213"/>
        <end position="230"/>
    </location>
</feature>
<evidence type="ECO:0000256" key="5">
    <source>
        <dbReference type="HAMAP-Rule" id="MF_00902"/>
    </source>
</evidence>
<dbReference type="EMBL" id="LGTE01000002">
    <property type="protein sequence ID" value="KNZ70667.1"/>
    <property type="molecule type" value="Genomic_DNA"/>
</dbReference>
<feature type="transmembrane region" description="Helical" evidence="5">
    <location>
        <begin position="70"/>
        <end position="91"/>
    </location>
</feature>
<comment type="subcellular location">
    <subcellularLocation>
        <location evidence="5">Cell membrane</location>
        <topology evidence="5">Multi-pass membrane protein</topology>
    </subcellularLocation>
    <subcellularLocation>
        <location evidence="1">Membrane</location>
        <topology evidence="1">Multi-pass membrane protein</topology>
    </subcellularLocation>
</comment>
<keyword evidence="2 5" id="KW-0812">Transmembrane</keyword>
<dbReference type="PRINTS" id="PR01840">
    <property type="entry name" value="TATCFAMILY"/>
</dbReference>
<evidence type="ECO:0000256" key="3">
    <source>
        <dbReference type="ARBA" id="ARBA00022989"/>
    </source>
</evidence>
<keyword evidence="5" id="KW-0811">Translocation</keyword>
<protein>
    <recommendedName>
        <fullName evidence="5">Sec-independent protein translocase protein TatC</fullName>
    </recommendedName>
</protein>
<evidence type="ECO:0000256" key="6">
    <source>
        <dbReference type="SAM" id="MobiDB-lite"/>
    </source>
</evidence>
<dbReference type="GO" id="GO:0043953">
    <property type="term" value="P:protein transport by the Tat complex"/>
    <property type="evidence" value="ECO:0007669"/>
    <property type="project" value="UniProtKB-UniRule"/>
</dbReference>
<accession>A0A0L6W506</accession>
<feature type="region of interest" description="Disordered" evidence="6">
    <location>
        <begin position="252"/>
        <end position="308"/>
    </location>
</feature>
<dbReference type="GO" id="GO:0033281">
    <property type="term" value="C:TAT protein transport complex"/>
    <property type="evidence" value="ECO:0007669"/>
    <property type="project" value="UniProtKB-UniRule"/>
</dbReference>
<dbReference type="GO" id="GO:0009977">
    <property type="term" value="F:proton motive force dependent protein transmembrane transporter activity"/>
    <property type="evidence" value="ECO:0007669"/>
    <property type="project" value="TreeGrafter"/>
</dbReference>
<proteinExistence type="inferred from homology"/>
<keyword evidence="5" id="KW-0653">Protein transport</keyword>